<comment type="caution">
    <text evidence="1">The sequence shown here is derived from an EMBL/GenBank/DDBJ whole genome shotgun (WGS) entry which is preliminary data.</text>
</comment>
<name>A0A086ACP9_9FLAO</name>
<sequence>MVIIYNNISAQVNNGSIEIDDCKKLYEIYHKFLHTQGCDGTMDFAIQKINTEYTSIGQKQKATDAFAGSISEKRQNSGHNFYLETSGLPNGKHDKVLENFKRQSKEYRFAYHIELKSKVSKIRNKDYLDLRYSLII</sequence>
<dbReference type="EMBL" id="JPRH01000001">
    <property type="protein sequence ID" value="KFF14463.1"/>
    <property type="molecule type" value="Genomic_DNA"/>
</dbReference>
<keyword evidence="2" id="KW-1185">Reference proteome</keyword>
<dbReference type="eggNOG" id="COG0457">
    <property type="taxonomic scope" value="Bacteria"/>
</dbReference>
<dbReference type="Proteomes" id="UP000028705">
    <property type="component" value="Unassembled WGS sequence"/>
</dbReference>
<accession>A0A086ACP9</accession>
<evidence type="ECO:0000313" key="1">
    <source>
        <dbReference type="EMBL" id="KFF14463.1"/>
    </source>
</evidence>
<dbReference type="AlphaFoldDB" id="A0A086ACP9"/>
<proteinExistence type="predicted"/>
<evidence type="ECO:0000313" key="2">
    <source>
        <dbReference type="Proteomes" id="UP000028705"/>
    </source>
</evidence>
<gene>
    <name evidence="1" type="ORF">IW15_03260</name>
</gene>
<protein>
    <submittedName>
        <fullName evidence="1">Uncharacterized protein</fullName>
    </submittedName>
</protein>
<reference evidence="1 2" key="1">
    <citation type="submission" date="2014-07" db="EMBL/GenBank/DDBJ databases">
        <title>Genome of Chryseobacterium soli DSM 19298.</title>
        <authorList>
            <person name="Stropko S.J."/>
            <person name="Pipes S.E."/>
            <person name="Newman J."/>
        </authorList>
    </citation>
    <scope>NUCLEOTIDE SEQUENCE [LARGE SCALE GENOMIC DNA]</scope>
    <source>
        <strain evidence="1 2">DSM 19298</strain>
    </source>
</reference>
<organism evidence="1 2">
    <name type="scientific">Chryseobacterium soli</name>
    <dbReference type="NCBI Taxonomy" id="445961"/>
    <lineage>
        <taxon>Bacteria</taxon>
        <taxon>Pseudomonadati</taxon>
        <taxon>Bacteroidota</taxon>
        <taxon>Flavobacteriia</taxon>
        <taxon>Flavobacteriales</taxon>
        <taxon>Weeksellaceae</taxon>
        <taxon>Chryseobacterium group</taxon>
        <taxon>Chryseobacterium</taxon>
    </lineage>
</organism>
<dbReference type="STRING" id="445961.IW15_03260"/>